<reference evidence="3" key="1">
    <citation type="submission" date="2020-03" db="EMBL/GenBank/DDBJ databases">
        <title>Spirochaetal bacteria isolated from arthropods constitute a novel genus Entomospira genus novum within the order Spirochaetales.</title>
        <authorList>
            <person name="Grana-Miraglia L."/>
            <person name="Sikutova S."/>
            <person name="Fingerle V."/>
            <person name="Sing A."/>
            <person name="Castillo-Ramirez S."/>
            <person name="Margos G."/>
            <person name="Rudolf I."/>
        </authorList>
    </citation>
    <scope>NUCLEOTIDE SEQUENCE</scope>
    <source>
        <strain evidence="3">BR149</strain>
    </source>
</reference>
<dbReference type="PANTHER" id="PTHR30336">
    <property type="entry name" value="INNER MEMBRANE PROTEIN, PROBABLE PERMEASE"/>
    <property type="match status" value="1"/>
</dbReference>
<comment type="caution">
    <text evidence="3">The sequence shown here is derived from an EMBL/GenBank/DDBJ whole genome shotgun (WGS) entry which is preliminary data.</text>
</comment>
<dbReference type="InterPro" id="IPR003848">
    <property type="entry name" value="DUF218"/>
</dbReference>
<evidence type="ECO:0000313" key="3">
    <source>
        <dbReference type="EMBL" id="NIZ69245.1"/>
    </source>
</evidence>
<feature type="domain" description="DUF218" evidence="2">
    <location>
        <begin position="47"/>
        <end position="189"/>
    </location>
</feature>
<dbReference type="RefSeq" id="WP_167695340.1">
    <property type="nucleotide sequence ID" value="NZ_CP118181.1"/>
</dbReference>
<accession>A0A968KUL4</accession>
<gene>
    <name evidence="3" type="ORF">HCT48_03325</name>
</gene>
<name>A0A968KUL4_9SPIO</name>
<dbReference type="EMBL" id="JAATLM010000001">
    <property type="protein sequence ID" value="NIZ69245.1"/>
    <property type="molecule type" value="Genomic_DNA"/>
</dbReference>
<dbReference type="GO" id="GO:0043164">
    <property type="term" value="P:Gram-negative-bacterium-type cell wall biogenesis"/>
    <property type="evidence" value="ECO:0007669"/>
    <property type="project" value="TreeGrafter"/>
</dbReference>
<dbReference type="AlphaFoldDB" id="A0A968KUL4"/>
<dbReference type="GO" id="GO:0000270">
    <property type="term" value="P:peptidoglycan metabolic process"/>
    <property type="evidence" value="ECO:0007669"/>
    <property type="project" value="TreeGrafter"/>
</dbReference>
<dbReference type="PANTHER" id="PTHR30336:SF4">
    <property type="entry name" value="ENVELOPE BIOGENESIS FACTOR ELYC"/>
    <property type="match status" value="1"/>
</dbReference>
<keyword evidence="4" id="KW-1185">Reference proteome</keyword>
<dbReference type="Proteomes" id="UP000778951">
    <property type="component" value="Unassembled WGS sequence"/>
</dbReference>
<dbReference type="CDD" id="cd06259">
    <property type="entry name" value="YdcF-like"/>
    <property type="match status" value="1"/>
</dbReference>
<keyword evidence="1" id="KW-1133">Transmembrane helix</keyword>
<organism evidence="3 4">
    <name type="scientific">Entomospira culicis</name>
    <dbReference type="NCBI Taxonomy" id="2719989"/>
    <lineage>
        <taxon>Bacteria</taxon>
        <taxon>Pseudomonadati</taxon>
        <taxon>Spirochaetota</taxon>
        <taxon>Spirochaetia</taxon>
        <taxon>Spirochaetales</taxon>
        <taxon>Spirochaetaceae</taxon>
        <taxon>Entomospira</taxon>
    </lineage>
</organism>
<keyword evidence="1" id="KW-0472">Membrane</keyword>
<keyword evidence="1" id="KW-0812">Transmembrane</keyword>
<dbReference type="InterPro" id="IPR051599">
    <property type="entry name" value="Cell_Envelope_Assoc"/>
</dbReference>
<feature type="transmembrane region" description="Helical" evidence="1">
    <location>
        <begin position="12"/>
        <end position="34"/>
    </location>
</feature>
<evidence type="ECO:0000313" key="4">
    <source>
        <dbReference type="Proteomes" id="UP000778951"/>
    </source>
</evidence>
<dbReference type="GO" id="GO:0005886">
    <property type="term" value="C:plasma membrane"/>
    <property type="evidence" value="ECO:0007669"/>
    <property type="project" value="TreeGrafter"/>
</dbReference>
<proteinExistence type="predicted"/>
<dbReference type="Gene3D" id="3.40.50.620">
    <property type="entry name" value="HUPs"/>
    <property type="match status" value="1"/>
</dbReference>
<evidence type="ECO:0000256" key="1">
    <source>
        <dbReference type="SAM" id="Phobius"/>
    </source>
</evidence>
<dbReference type="InterPro" id="IPR014729">
    <property type="entry name" value="Rossmann-like_a/b/a_fold"/>
</dbReference>
<sequence>MKQKRRIGRMVSVMVWLGFFYLVGIFSLASIYIVTVSQVRQHIAHADVILVLGCAAPNGQVSGMLRERLNEALLLYYQGYAPYILVSGGVGPGEAVSEARVMQRYLLAHGVPLEHILIENRSRRTWENLSFSKQIIDRYNFRDVIIVTSSFHLARSISTAEQLGYEQVYFSGATSSAKGWQFLFNYLREIPGLLYYLVAPRYLEQNTQTRMLAREVPYIPQHIYL</sequence>
<protein>
    <submittedName>
        <fullName evidence="3">YdcF family protein</fullName>
    </submittedName>
</protein>
<dbReference type="Pfam" id="PF02698">
    <property type="entry name" value="DUF218"/>
    <property type="match status" value="1"/>
</dbReference>
<evidence type="ECO:0000259" key="2">
    <source>
        <dbReference type="Pfam" id="PF02698"/>
    </source>
</evidence>